<protein>
    <submittedName>
        <fullName evidence="2">Uncharacterized protein</fullName>
    </submittedName>
</protein>
<accession>A0A162N3Q4</accession>
<dbReference type="AlphaFoldDB" id="A0A162N3Q4"/>
<feature type="compositionally biased region" description="Low complexity" evidence="1">
    <location>
        <begin position="63"/>
        <end position="75"/>
    </location>
</feature>
<evidence type="ECO:0000313" key="3">
    <source>
        <dbReference type="Proteomes" id="UP000076584"/>
    </source>
</evidence>
<comment type="caution">
    <text evidence="2">The sequence shown here is derived from an EMBL/GenBank/DDBJ whole genome shotgun (WGS) entry which is preliminary data.</text>
</comment>
<name>A0A162N3Q4_COLIC</name>
<dbReference type="Proteomes" id="UP000076584">
    <property type="component" value="Unassembled WGS sequence"/>
</dbReference>
<feature type="non-terminal residue" evidence="2">
    <location>
        <position position="169"/>
    </location>
</feature>
<feature type="region of interest" description="Disordered" evidence="1">
    <location>
        <begin position="1"/>
        <end position="75"/>
    </location>
</feature>
<feature type="compositionally biased region" description="Pro residues" evidence="1">
    <location>
        <begin position="12"/>
        <end position="24"/>
    </location>
</feature>
<evidence type="ECO:0000313" key="2">
    <source>
        <dbReference type="EMBL" id="KZL85503.1"/>
    </source>
</evidence>
<gene>
    <name evidence="2" type="ORF">CI238_10988</name>
</gene>
<keyword evidence="3" id="KW-1185">Reference proteome</keyword>
<sequence length="169" mass="18046">LPSVPNTKTATPAPPPPVATPSPPTSMAAPRPRPVPSAQRRSVSAAASTSAAMPPRRTSRPCASSATATRTESSSGASYWVLRACWAGPRSRGSTNCVRGSVRPKLPGRELGGGTIARWRPRRRIDAGIGVWVWRSGLVWDGFTSEGHVRISRHGRIMLTTSIKRDMLS</sequence>
<feature type="compositionally biased region" description="Low complexity" evidence="1">
    <location>
        <begin position="25"/>
        <end position="56"/>
    </location>
</feature>
<reference evidence="2 3" key="1">
    <citation type="submission" date="2015-06" db="EMBL/GenBank/DDBJ databases">
        <title>Survival trade-offs in plant roots during colonization by closely related pathogenic and mutualistic fungi.</title>
        <authorList>
            <person name="Hacquard S."/>
            <person name="Kracher B."/>
            <person name="Hiruma K."/>
            <person name="Weinman A."/>
            <person name="Muench P."/>
            <person name="Garrido Oter R."/>
            <person name="Ver Loren van Themaat E."/>
            <person name="Dallerey J.-F."/>
            <person name="Damm U."/>
            <person name="Henrissat B."/>
            <person name="Lespinet O."/>
            <person name="Thon M."/>
            <person name="Kemen E."/>
            <person name="McHardy A.C."/>
            <person name="Schulze-Lefert P."/>
            <person name="O'Connell R.J."/>
        </authorList>
    </citation>
    <scope>NUCLEOTIDE SEQUENCE [LARGE SCALE GENOMIC DNA]</scope>
    <source>
        <strain evidence="2 3">MAFF 238704</strain>
    </source>
</reference>
<feature type="non-terminal residue" evidence="2">
    <location>
        <position position="1"/>
    </location>
</feature>
<evidence type="ECO:0000256" key="1">
    <source>
        <dbReference type="SAM" id="MobiDB-lite"/>
    </source>
</evidence>
<proteinExistence type="predicted"/>
<organism evidence="2 3">
    <name type="scientific">Colletotrichum incanum</name>
    <name type="common">Soybean anthracnose fungus</name>
    <dbReference type="NCBI Taxonomy" id="1573173"/>
    <lineage>
        <taxon>Eukaryota</taxon>
        <taxon>Fungi</taxon>
        <taxon>Dikarya</taxon>
        <taxon>Ascomycota</taxon>
        <taxon>Pezizomycotina</taxon>
        <taxon>Sordariomycetes</taxon>
        <taxon>Hypocreomycetidae</taxon>
        <taxon>Glomerellales</taxon>
        <taxon>Glomerellaceae</taxon>
        <taxon>Colletotrichum</taxon>
        <taxon>Colletotrichum spaethianum species complex</taxon>
    </lineage>
</organism>
<feature type="compositionally biased region" description="Low complexity" evidence="1">
    <location>
        <begin position="1"/>
        <end position="11"/>
    </location>
</feature>
<dbReference type="EMBL" id="LFIW01000612">
    <property type="protein sequence ID" value="KZL85503.1"/>
    <property type="molecule type" value="Genomic_DNA"/>
</dbReference>